<gene>
    <name evidence="2" type="ORF">P245_21070</name>
    <name evidence="3" type="ORF">P608_21435</name>
</gene>
<accession>D8D3X5</accession>
<dbReference type="EMBL" id="AWTP01000137">
    <property type="protein sequence ID" value="KGH06970.1"/>
    <property type="molecule type" value="Genomic_DNA"/>
</dbReference>
<protein>
    <submittedName>
        <fullName evidence="3">Uncharacterized protein</fullName>
    </submittedName>
</protein>
<dbReference type="EMBL" id="AWTN01000115">
    <property type="protein sequence ID" value="KGG86079.1"/>
    <property type="molecule type" value="Genomic_DNA"/>
</dbReference>
<evidence type="ECO:0000313" key="3">
    <source>
        <dbReference type="EMBL" id="KGH06970.1"/>
    </source>
</evidence>
<keyword evidence="1" id="KW-0812">Transmembrane</keyword>
<evidence type="ECO:0000256" key="1">
    <source>
        <dbReference type="SAM" id="Phobius"/>
    </source>
</evidence>
<accession>A0A0E3BSH5</accession>
<organism evidence="3 4">
    <name type="scientific">Comamonas thiooxydans</name>
    <dbReference type="NCBI Taxonomy" id="363952"/>
    <lineage>
        <taxon>Bacteria</taxon>
        <taxon>Pseudomonadati</taxon>
        <taxon>Pseudomonadota</taxon>
        <taxon>Betaproteobacteria</taxon>
        <taxon>Burkholderiales</taxon>
        <taxon>Comamonadaceae</taxon>
        <taxon>Comamonas</taxon>
    </lineage>
</organism>
<evidence type="ECO:0000313" key="5">
    <source>
        <dbReference type="Proteomes" id="UP000029567"/>
    </source>
</evidence>
<reference evidence="4 5" key="1">
    <citation type="submission" date="2013-09" db="EMBL/GenBank/DDBJ databases">
        <title>High correlation between genotypes and phenotypes of environmental bacteria Comamonas testosteroni strains.</title>
        <authorList>
            <person name="Liu L."/>
            <person name="Zhu W."/>
            <person name="Xia X."/>
            <person name="Xu B."/>
            <person name="Luo M."/>
            <person name="Wang G."/>
        </authorList>
    </citation>
    <scope>NUCLEOTIDE SEQUENCE [LARGE SCALE GENOMIC DNA]</scope>
    <source>
        <strain evidence="3 4">DF2</strain>
        <strain evidence="2 5">JL14</strain>
    </source>
</reference>
<comment type="caution">
    <text evidence="3">The sequence shown here is derived from an EMBL/GenBank/DDBJ whole genome shotgun (WGS) entry which is preliminary data.</text>
</comment>
<evidence type="ECO:0000313" key="4">
    <source>
        <dbReference type="Proteomes" id="UP000029549"/>
    </source>
</evidence>
<evidence type="ECO:0000313" key="2">
    <source>
        <dbReference type="EMBL" id="KGG86079.1"/>
    </source>
</evidence>
<keyword evidence="4" id="KW-1185">Reference proteome</keyword>
<keyword evidence="1" id="KW-0472">Membrane</keyword>
<dbReference type="AlphaFoldDB" id="A0A0E3BSH5"/>
<proteinExistence type="predicted"/>
<feature type="transmembrane region" description="Helical" evidence="1">
    <location>
        <begin position="6"/>
        <end position="23"/>
    </location>
</feature>
<dbReference type="Proteomes" id="UP000029567">
    <property type="component" value="Unassembled WGS sequence"/>
</dbReference>
<sequence length="30" mass="3519">MSTLMIQLIGLQLVVLLVAWVIYEVRDDWT</sequence>
<keyword evidence="1" id="KW-1133">Transmembrane helix</keyword>
<dbReference type="Proteomes" id="UP000029549">
    <property type="component" value="Unassembled WGS sequence"/>
</dbReference>
<name>A0A0E3BSH5_9BURK</name>